<feature type="domain" description="Reverse transcriptase" evidence="2">
    <location>
        <begin position="928"/>
        <end position="1205"/>
    </location>
</feature>
<dbReference type="InterPro" id="IPR043502">
    <property type="entry name" value="DNA/RNA_pol_sf"/>
</dbReference>
<accession>A0ABN9U234</accession>
<dbReference type="Pfam" id="PF00078">
    <property type="entry name" value="RVT_1"/>
    <property type="match status" value="1"/>
</dbReference>
<sequence length="1558" mass="170423">MADEQGRCRRCGQALPGAPPLPPGLPAPGQGGVPPASMDTEVAGSGATQGMADLGFGDSDTVAAELAALGAIEIDEEGGGEAVALPIDVPAGLLHELIENEVLVHMDLVRAAQRADPGSATLQVRCQTGWADMETIFRKLAARTARWLCEIGLSSHWPAADKARAQDAAAKFASAANECGDQLDEVLKKRRQIKTSKLPLWKELGEESLQILRRSATVDAEVCYTQWSDVLGCRHGSLAAPRDARDLAVRLEKGDEAALDFLAGRAVVVWAPEDSNALSRILAGAFSGVRGIALTAMPLEQVVAGRTGPRLVHQGLAVFTIKHTGLRTLPSLLSTPAPIFRTSAVESVYIDLPTDDLSRIVRTLRSADFQDVSCRSPSTSFLSTSDLPRTQLEVVFPAYTPSLQQLLRMRHLRRTVFGDRVFYGHRMLFSSEDALIVEYNSPRALLKIWPLCSQAVVLSSSKALIYTEATVETWRPLLDDLLRECPEEATTALLTASRRRKGRGARANCPIDHFTEVRVQGEVGQEDLEVMRAIMSHLNAHSPLQCVEAPSDRAPQAGEWTHLAPRCPEAPPGRVRVHLSSQEEVSQVYAALHNQTVEAGTDRIVITVHNEAMEVTLQFIHSLCDFAPLSLRYLLGAALLGSERPIPEQARRDLDWVRKVALEHGDRLDQLNSPSAVRRLVILKESMKHVGATHDWTPGPCEEAVDKEDRLGATMRFIRAAEKGNVSTLGECLQWYPALQTITGNPYAAAEGDLSKLQAFRDHAVALARESAMDGLQRLQDGEGAVDPLAQSRIRQKNFRLLSRICPGRKGGLSAVKDRRGRVHLTPDGIASSLKEHWQDFLQRKATDAALRSGWLEDDARALERGAVLNPSDPRWQIRRNDVRKALQVAGNSATGPDGISFGAWRALGELAVDTLHEALQAMLSGDGGHLMESDYADFSHGLMVFLPKVSTEKTPDGDDVLEAENTRPLNIVNSDNRLLANAARLRIEAVLDDHASSEQHGFIGGRSMLANVVDIGEAMQQTSFAKQDGGAVFYDFAAALPSVSHDFLFDLFAAIGIPPHILRVIRILYSRNYCSLSVCGMRFGGFDQKAGIRQGCPLSPVLFAVAADLLLRRLARLVPDSRRRAYADDLAVVVQDIETGAPVLERIFEEYEALSGLRLCHGETAVVPLLPAAAGQVWQLLARVAPTLADFSIQYHAKYLGFVLGPERGSLTWHKALRKYVDRAQVWGQTGCGAFHCLVAYRVYVASVLTFLGQLDGVPAEFEDAERRACAALFRGPQCWLPPPFLRALQHLGSPVGLVNVHETALAAKCRVAKWEDRRNGGLRVDLRSDALRRARYACSFPDRAALWGRWWGAVFLHQLAAATRLARERGYDAAAMMARLTGAPGGADRELDRFDLATLPGHRVHRAVSLLERLSAIVPPRVWHACLRSLLDGWATAERMGGDSICIFGCAARDGLRHYFCCPVFRQFCGDELGLQAPPPGQQGDFFLGLRPAFSDATEVTVLRRVLAGCSLYSAHCHARHRGLRTQAVRSAMLQFIRDASARCPRVAHAWRGAQS</sequence>
<dbReference type="SUPFAM" id="SSF56672">
    <property type="entry name" value="DNA/RNA polymerases"/>
    <property type="match status" value="1"/>
</dbReference>
<evidence type="ECO:0000256" key="1">
    <source>
        <dbReference type="SAM" id="MobiDB-lite"/>
    </source>
</evidence>
<gene>
    <name evidence="3" type="ORF">PCOR1329_LOCUS44503</name>
</gene>
<dbReference type="PROSITE" id="PS50878">
    <property type="entry name" value="RT_POL"/>
    <property type="match status" value="1"/>
</dbReference>
<dbReference type="EMBL" id="CAUYUJ010015349">
    <property type="protein sequence ID" value="CAK0852851.1"/>
    <property type="molecule type" value="Genomic_DNA"/>
</dbReference>
<protein>
    <recommendedName>
        <fullName evidence="2">Reverse transcriptase domain-containing protein</fullName>
    </recommendedName>
</protein>
<feature type="region of interest" description="Disordered" evidence="1">
    <location>
        <begin position="1"/>
        <end position="51"/>
    </location>
</feature>
<reference evidence="3" key="1">
    <citation type="submission" date="2023-10" db="EMBL/GenBank/DDBJ databases">
        <authorList>
            <person name="Chen Y."/>
            <person name="Shah S."/>
            <person name="Dougan E. K."/>
            <person name="Thang M."/>
            <person name="Chan C."/>
        </authorList>
    </citation>
    <scope>NUCLEOTIDE SEQUENCE [LARGE SCALE GENOMIC DNA]</scope>
</reference>
<dbReference type="InterPro" id="IPR000477">
    <property type="entry name" value="RT_dom"/>
</dbReference>
<proteinExistence type="predicted"/>
<evidence type="ECO:0000313" key="4">
    <source>
        <dbReference type="Proteomes" id="UP001189429"/>
    </source>
</evidence>
<feature type="compositionally biased region" description="Pro residues" evidence="1">
    <location>
        <begin position="17"/>
        <end position="26"/>
    </location>
</feature>
<dbReference type="PANTHER" id="PTHR19446">
    <property type="entry name" value="REVERSE TRANSCRIPTASES"/>
    <property type="match status" value="1"/>
</dbReference>
<name>A0ABN9U234_9DINO</name>
<dbReference type="Proteomes" id="UP001189429">
    <property type="component" value="Unassembled WGS sequence"/>
</dbReference>
<comment type="caution">
    <text evidence="3">The sequence shown here is derived from an EMBL/GenBank/DDBJ whole genome shotgun (WGS) entry which is preliminary data.</text>
</comment>
<keyword evidence="4" id="KW-1185">Reference proteome</keyword>
<evidence type="ECO:0000313" key="3">
    <source>
        <dbReference type="EMBL" id="CAK0852851.1"/>
    </source>
</evidence>
<organism evidence="3 4">
    <name type="scientific">Prorocentrum cordatum</name>
    <dbReference type="NCBI Taxonomy" id="2364126"/>
    <lineage>
        <taxon>Eukaryota</taxon>
        <taxon>Sar</taxon>
        <taxon>Alveolata</taxon>
        <taxon>Dinophyceae</taxon>
        <taxon>Prorocentrales</taxon>
        <taxon>Prorocentraceae</taxon>
        <taxon>Prorocentrum</taxon>
    </lineage>
</organism>
<evidence type="ECO:0000259" key="2">
    <source>
        <dbReference type="PROSITE" id="PS50878"/>
    </source>
</evidence>